<feature type="compositionally biased region" description="Acidic residues" evidence="1">
    <location>
        <begin position="122"/>
        <end position="132"/>
    </location>
</feature>
<dbReference type="eggNOG" id="ENOG502R2MJ">
    <property type="taxonomic scope" value="Eukaryota"/>
</dbReference>
<sequence length="410" mass="47928">MGKNCVQNCSYGLNKTALYDKTFACQKCSKTNKCAEIDSYAEGMSVIGQFVEVENLRFPKYPYLKLKNQKILWAHALSGQQFLMADGVLGLGKQYDEMNGGYADEENTKNNIDEEFESKTEDEIEEDNDIQDENQKNPSNMYLYKEEGISLLETIKQQIEDVDAQIFTLYISDDAHYPMHIGFGNYTTQYIHEPEQNQIKWIYSPQHTAMESQYSLWIINIQYIRIVKKNIQQQDEKKEKEEELYEVLEPLDMCDEVQSLSDFDDLAMVISYDDKIILGEATLRNQYLVFEMNTKMIGFAPAKNKFNDMSFIQELEYLFEIVEQGFAADFPYILGLLCFSITGVVIFLVIRFKKYFKIRKLIIAEEKNDVKPLFKQNEHQMSEEMYKQLQMQESKDDKDTSLQPTQIGEY</sequence>
<feature type="transmembrane region" description="Helical" evidence="2">
    <location>
        <begin position="330"/>
        <end position="350"/>
    </location>
</feature>
<evidence type="ECO:0000313" key="3">
    <source>
        <dbReference type="EMBL" id="EGR28397.1"/>
    </source>
</evidence>
<feature type="compositionally biased region" description="Polar residues" evidence="1">
    <location>
        <begin position="401"/>
        <end position="410"/>
    </location>
</feature>
<organism evidence="3 4">
    <name type="scientific">Ichthyophthirius multifiliis</name>
    <name type="common">White spot disease agent</name>
    <name type="synonym">Ich</name>
    <dbReference type="NCBI Taxonomy" id="5932"/>
    <lineage>
        <taxon>Eukaryota</taxon>
        <taxon>Sar</taxon>
        <taxon>Alveolata</taxon>
        <taxon>Ciliophora</taxon>
        <taxon>Intramacronucleata</taxon>
        <taxon>Oligohymenophorea</taxon>
        <taxon>Hymenostomatida</taxon>
        <taxon>Ophryoglenina</taxon>
        <taxon>Ichthyophthirius</taxon>
    </lineage>
</organism>
<protein>
    <submittedName>
        <fullName evidence="3">Uncharacterized protein</fullName>
    </submittedName>
</protein>
<dbReference type="EMBL" id="GL984250">
    <property type="protein sequence ID" value="EGR28397.1"/>
    <property type="molecule type" value="Genomic_DNA"/>
</dbReference>
<accession>G0R2A9</accession>
<dbReference type="Proteomes" id="UP000008983">
    <property type="component" value="Unassembled WGS sequence"/>
</dbReference>
<dbReference type="GeneID" id="14904470"/>
<keyword evidence="2" id="KW-0812">Transmembrane</keyword>
<evidence type="ECO:0000256" key="1">
    <source>
        <dbReference type="SAM" id="MobiDB-lite"/>
    </source>
</evidence>
<dbReference type="RefSeq" id="XP_004027742.1">
    <property type="nucleotide sequence ID" value="XM_004027693.1"/>
</dbReference>
<keyword evidence="2" id="KW-0472">Membrane</keyword>
<dbReference type="SUPFAM" id="SSF50630">
    <property type="entry name" value="Acid proteases"/>
    <property type="match status" value="1"/>
</dbReference>
<feature type="region of interest" description="Disordered" evidence="1">
    <location>
        <begin position="117"/>
        <end position="136"/>
    </location>
</feature>
<dbReference type="InParanoid" id="G0R2A9"/>
<reference evidence="3 4" key="1">
    <citation type="submission" date="2011-07" db="EMBL/GenBank/DDBJ databases">
        <authorList>
            <person name="Coyne R."/>
            <person name="Brami D."/>
            <person name="Johnson J."/>
            <person name="Hostetler J."/>
            <person name="Hannick L."/>
            <person name="Clark T."/>
            <person name="Cassidy-Hanley D."/>
            <person name="Inman J."/>
        </authorList>
    </citation>
    <scope>NUCLEOTIDE SEQUENCE [LARGE SCALE GENOMIC DNA]</scope>
    <source>
        <strain evidence="3 4">G5</strain>
    </source>
</reference>
<evidence type="ECO:0000256" key="2">
    <source>
        <dbReference type="SAM" id="Phobius"/>
    </source>
</evidence>
<gene>
    <name evidence="3" type="ORF">IMG5_176530</name>
</gene>
<keyword evidence="2" id="KW-1133">Transmembrane helix</keyword>
<dbReference type="AlphaFoldDB" id="G0R2A9"/>
<proteinExistence type="predicted"/>
<dbReference type="Gene3D" id="2.40.70.10">
    <property type="entry name" value="Acid Proteases"/>
    <property type="match status" value="2"/>
</dbReference>
<dbReference type="InterPro" id="IPR021109">
    <property type="entry name" value="Peptidase_aspartic_dom_sf"/>
</dbReference>
<evidence type="ECO:0000313" key="4">
    <source>
        <dbReference type="Proteomes" id="UP000008983"/>
    </source>
</evidence>
<keyword evidence="4" id="KW-1185">Reference proteome</keyword>
<feature type="region of interest" description="Disordered" evidence="1">
    <location>
        <begin position="388"/>
        <end position="410"/>
    </location>
</feature>
<name>G0R2A9_ICHMU</name>